<dbReference type="EMBL" id="CAJPWZ010001106">
    <property type="protein sequence ID" value="CAG2208385.1"/>
    <property type="molecule type" value="Genomic_DNA"/>
</dbReference>
<reference evidence="2" key="1">
    <citation type="submission" date="2021-03" db="EMBL/GenBank/DDBJ databases">
        <authorList>
            <person name="Bekaert M."/>
        </authorList>
    </citation>
    <scope>NUCLEOTIDE SEQUENCE</scope>
</reference>
<dbReference type="AlphaFoldDB" id="A0A8S3RJX6"/>
<comment type="caution">
    <text evidence="2">The sequence shown here is derived from an EMBL/GenBank/DDBJ whole genome shotgun (WGS) entry which is preliminary data.</text>
</comment>
<name>A0A8S3RJX6_MYTED</name>
<proteinExistence type="predicted"/>
<organism evidence="2 3">
    <name type="scientific">Mytilus edulis</name>
    <name type="common">Blue mussel</name>
    <dbReference type="NCBI Taxonomy" id="6550"/>
    <lineage>
        <taxon>Eukaryota</taxon>
        <taxon>Metazoa</taxon>
        <taxon>Spiralia</taxon>
        <taxon>Lophotrochozoa</taxon>
        <taxon>Mollusca</taxon>
        <taxon>Bivalvia</taxon>
        <taxon>Autobranchia</taxon>
        <taxon>Pteriomorphia</taxon>
        <taxon>Mytilida</taxon>
        <taxon>Mytiloidea</taxon>
        <taxon>Mytilidae</taxon>
        <taxon>Mytilinae</taxon>
        <taxon>Mytilus</taxon>
    </lineage>
</organism>
<sequence>MQPQNAVIMDQPLVEELHIQPENQPSPPAPVQNQPPPLPPVQNQQNQFTEPTTFGSSATATSSGCSYRAGEPNDSLPQDIRVYINQFLSNIKMSHKIALQNEAAQKKETKTKKYLAQPFNAYIYVTHQGFATMLSQPANVSKQTVQALAADSDSLYP</sequence>
<evidence type="ECO:0000313" key="2">
    <source>
        <dbReference type="EMBL" id="CAG2208385.1"/>
    </source>
</evidence>
<feature type="region of interest" description="Disordered" evidence="1">
    <location>
        <begin position="1"/>
        <end position="74"/>
    </location>
</feature>
<feature type="compositionally biased region" description="Pro residues" evidence="1">
    <location>
        <begin position="24"/>
        <end position="40"/>
    </location>
</feature>
<evidence type="ECO:0000256" key="1">
    <source>
        <dbReference type="SAM" id="MobiDB-lite"/>
    </source>
</evidence>
<gene>
    <name evidence="2" type="ORF">MEDL_22590</name>
</gene>
<evidence type="ECO:0000313" key="3">
    <source>
        <dbReference type="Proteomes" id="UP000683360"/>
    </source>
</evidence>
<keyword evidence="3" id="KW-1185">Reference proteome</keyword>
<protein>
    <submittedName>
        <fullName evidence="2">Uncharacterized protein</fullName>
    </submittedName>
</protein>
<accession>A0A8S3RJX6</accession>
<feature type="compositionally biased region" description="Low complexity" evidence="1">
    <location>
        <begin position="41"/>
        <end position="64"/>
    </location>
</feature>
<dbReference type="Proteomes" id="UP000683360">
    <property type="component" value="Unassembled WGS sequence"/>
</dbReference>